<protein>
    <submittedName>
        <fullName evidence="2">Uncharacterized protein</fullName>
    </submittedName>
</protein>
<organism evidence="2 3">
    <name type="scientific">Bifidobacterium cuniculi</name>
    <dbReference type="NCBI Taxonomy" id="1688"/>
    <lineage>
        <taxon>Bacteria</taxon>
        <taxon>Bacillati</taxon>
        <taxon>Actinomycetota</taxon>
        <taxon>Actinomycetes</taxon>
        <taxon>Bifidobacteriales</taxon>
        <taxon>Bifidobacteriaceae</taxon>
        <taxon>Bifidobacterium</taxon>
    </lineage>
</organism>
<dbReference type="EMBL" id="JGYV01000013">
    <property type="protein sequence ID" value="KFI61961.1"/>
    <property type="molecule type" value="Genomic_DNA"/>
</dbReference>
<feature type="region of interest" description="Disordered" evidence="1">
    <location>
        <begin position="97"/>
        <end position="182"/>
    </location>
</feature>
<gene>
    <name evidence="2" type="ORF">BCUN_1803</name>
</gene>
<evidence type="ECO:0000313" key="3">
    <source>
        <dbReference type="Proteomes" id="UP000029067"/>
    </source>
</evidence>
<feature type="compositionally biased region" description="Basic and acidic residues" evidence="1">
    <location>
        <begin position="108"/>
        <end position="117"/>
    </location>
</feature>
<evidence type="ECO:0000313" key="2">
    <source>
        <dbReference type="EMBL" id="KFI61961.1"/>
    </source>
</evidence>
<evidence type="ECO:0000256" key="1">
    <source>
        <dbReference type="SAM" id="MobiDB-lite"/>
    </source>
</evidence>
<keyword evidence="3" id="KW-1185">Reference proteome</keyword>
<sequence length="225" mass="25197">MNCPFVHCSDVSMPPASASVRRRRGGRLCQPTTTGIAVWLLSHGNSRSRTTGCPLCAYRTFVKPWERHLQSLSHVGRRHIPRGEDHLWPAPIRMTVRPKAHRRRHSLRKDMSRDTSRSRNKGMCSRDTCLPASTPNSRSRQPRPMDRLHNSTVSLWLPRQGMRRPSSPLPHTGSNKGQSRSTGIRAACTGRYGAGHVAIRLSARCGCWAAPHAGQPQQEDTPLRP</sequence>
<feature type="compositionally biased region" description="Polar residues" evidence="1">
    <location>
        <begin position="172"/>
        <end position="182"/>
    </location>
</feature>
<feature type="compositionally biased region" description="Basic residues" evidence="1">
    <location>
        <begin position="97"/>
        <end position="107"/>
    </location>
</feature>
<dbReference type="Proteomes" id="UP000029067">
    <property type="component" value="Unassembled WGS sequence"/>
</dbReference>
<dbReference type="AlphaFoldDB" id="A0A087AT61"/>
<accession>A0A087AT61</accession>
<proteinExistence type="predicted"/>
<name>A0A087AT61_9BIFI</name>
<reference evidence="2 3" key="1">
    <citation type="submission" date="2014-03" db="EMBL/GenBank/DDBJ databases">
        <title>Genomics of Bifidobacteria.</title>
        <authorList>
            <person name="Ventura M."/>
            <person name="Milani C."/>
            <person name="Lugli G.A."/>
        </authorList>
    </citation>
    <scope>NUCLEOTIDE SEQUENCE [LARGE SCALE GENOMIC DNA]</scope>
    <source>
        <strain evidence="2 3">LMG 10738</strain>
    </source>
</reference>
<comment type="caution">
    <text evidence="2">The sequence shown here is derived from an EMBL/GenBank/DDBJ whole genome shotgun (WGS) entry which is preliminary data.</text>
</comment>